<feature type="region of interest" description="Disordered" evidence="1">
    <location>
        <begin position="1"/>
        <end position="33"/>
    </location>
</feature>
<organism evidence="2 3">
    <name type="scientific">Oryza sativa subsp. japonica</name>
    <name type="common">Rice</name>
    <dbReference type="NCBI Taxonomy" id="39947"/>
    <lineage>
        <taxon>Eukaryota</taxon>
        <taxon>Viridiplantae</taxon>
        <taxon>Streptophyta</taxon>
        <taxon>Embryophyta</taxon>
        <taxon>Tracheophyta</taxon>
        <taxon>Spermatophyta</taxon>
        <taxon>Magnoliopsida</taxon>
        <taxon>Liliopsida</taxon>
        <taxon>Poales</taxon>
        <taxon>Poaceae</taxon>
        <taxon>BOP clade</taxon>
        <taxon>Oryzoideae</taxon>
        <taxon>Oryzeae</taxon>
        <taxon>Oryzinae</taxon>
        <taxon>Oryza</taxon>
        <taxon>Oryza sativa</taxon>
    </lineage>
</organism>
<sequence length="155" mass="17574">APSSSPSSPTAAHGGDSPAPSSPPTGGTRRRPFPLPLLSHWRHRFEPLYHRRRLGEDVVVAASRRQRVPLPSLGYPESTKRRRPSRAPQLWEVGWLGGRRRRISERRSSSGSCSSEVRRRWIISDSLVWGVFSSREAYLRFFLCQTKIVSLRAFA</sequence>
<accession>A0A0P0XS73</accession>
<dbReference type="Gramene" id="Os10t0136800-00">
    <property type="protein sequence ID" value="Os10t0136800-00"/>
    <property type="gene ID" value="Os10g0136800"/>
</dbReference>
<dbReference type="InParanoid" id="A0A0P0XS73"/>
<dbReference type="AlphaFoldDB" id="A0A0P0XS73"/>
<evidence type="ECO:0000313" key="3">
    <source>
        <dbReference type="Proteomes" id="UP000059680"/>
    </source>
</evidence>
<reference evidence="2 3" key="3">
    <citation type="journal article" date="2013" name="Rice">
        <title>Improvement of the Oryza sativa Nipponbare reference genome using next generation sequence and optical map data.</title>
        <authorList>
            <person name="Kawahara Y."/>
            <person name="de la Bastide M."/>
            <person name="Hamilton J.P."/>
            <person name="Kanamori H."/>
            <person name="McCombie W.R."/>
            <person name="Ouyang S."/>
            <person name="Schwartz D.C."/>
            <person name="Tanaka T."/>
            <person name="Wu J."/>
            <person name="Zhou S."/>
            <person name="Childs K.L."/>
            <person name="Davidson R.M."/>
            <person name="Lin H."/>
            <person name="Quesada-Ocampo L."/>
            <person name="Vaillancourt B."/>
            <person name="Sakai H."/>
            <person name="Lee S.S."/>
            <person name="Kim J."/>
            <person name="Numa H."/>
            <person name="Itoh T."/>
            <person name="Buell C.R."/>
            <person name="Matsumoto T."/>
        </authorList>
    </citation>
    <scope>NUCLEOTIDE SEQUENCE [LARGE SCALE GENOMIC DNA]</scope>
    <source>
        <strain evidence="3">cv. Nipponbare</strain>
    </source>
</reference>
<feature type="non-terminal residue" evidence="2">
    <location>
        <position position="1"/>
    </location>
</feature>
<protein>
    <submittedName>
        <fullName evidence="2">Os10g0136800 protein</fullName>
    </submittedName>
</protein>
<gene>
    <name evidence="2" type="ordered locus">Os10g0136800</name>
    <name evidence="2" type="ORF">OSNPB_100136800</name>
</gene>
<dbReference type="EMBL" id="AP014966">
    <property type="protein sequence ID" value="BAT09817.1"/>
    <property type="molecule type" value="Genomic_DNA"/>
</dbReference>
<dbReference type="Proteomes" id="UP000059680">
    <property type="component" value="Chromosome 10"/>
</dbReference>
<evidence type="ECO:0000256" key="1">
    <source>
        <dbReference type="SAM" id="MobiDB-lite"/>
    </source>
</evidence>
<reference evidence="3" key="1">
    <citation type="journal article" date="2005" name="Nature">
        <title>The map-based sequence of the rice genome.</title>
        <authorList>
            <consortium name="International rice genome sequencing project (IRGSP)"/>
            <person name="Matsumoto T."/>
            <person name="Wu J."/>
            <person name="Kanamori H."/>
            <person name="Katayose Y."/>
            <person name="Fujisawa M."/>
            <person name="Namiki N."/>
            <person name="Mizuno H."/>
            <person name="Yamamoto K."/>
            <person name="Antonio B.A."/>
            <person name="Baba T."/>
            <person name="Sakata K."/>
            <person name="Nagamura Y."/>
            <person name="Aoki H."/>
            <person name="Arikawa K."/>
            <person name="Arita K."/>
            <person name="Bito T."/>
            <person name="Chiden Y."/>
            <person name="Fujitsuka N."/>
            <person name="Fukunaka R."/>
            <person name="Hamada M."/>
            <person name="Harada C."/>
            <person name="Hayashi A."/>
            <person name="Hijishita S."/>
            <person name="Honda M."/>
            <person name="Hosokawa S."/>
            <person name="Ichikawa Y."/>
            <person name="Idonuma A."/>
            <person name="Iijima M."/>
            <person name="Ikeda M."/>
            <person name="Ikeno M."/>
            <person name="Ito K."/>
            <person name="Ito S."/>
            <person name="Ito T."/>
            <person name="Ito Y."/>
            <person name="Ito Y."/>
            <person name="Iwabuchi A."/>
            <person name="Kamiya K."/>
            <person name="Karasawa W."/>
            <person name="Kurita K."/>
            <person name="Katagiri S."/>
            <person name="Kikuta A."/>
            <person name="Kobayashi H."/>
            <person name="Kobayashi N."/>
            <person name="Machita K."/>
            <person name="Maehara T."/>
            <person name="Masukawa M."/>
            <person name="Mizubayashi T."/>
            <person name="Mukai Y."/>
            <person name="Nagasaki H."/>
            <person name="Nagata Y."/>
            <person name="Naito S."/>
            <person name="Nakashima M."/>
            <person name="Nakama Y."/>
            <person name="Nakamichi Y."/>
            <person name="Nakamura M."/>
            <person name="Meguro A."/>
            <person name="Negishi M."/>
            <person name="Ohta I."/>
            <person name="Ohta T."/>
            <person name="Okamoto M."/>
            <person name="Ono N."/>
            <person name="Saji S."/>
            <person name="Sakaguchi M."/>
            <person name="Sakai K."/>
            <person name="Shibata M."/>
            <person name="Shimokawa T."/>
            <person name="Song J."/>
            <person name="Takazaki Y."/>
            <person name="Terasawa K."/>
            <person name="Tsugane M."/>
            <person name="Tsuji K."/>
            <person name="Ueda S."/>
            <person name="Waki K."/>
            <person name="Yamagata H."/>
            <person name="Yamamoto M."/>
            <person name="Yamamoto S."/>
            <person name="Yamane H."/>
            <person name="Yoshiki S."/>
            <person name="Yoshihara R."/>
            <person name="Yukawa K."/>
            <person name="Zhong H."/>
            <person name="Yano M."/>
            <person name="Yuan Q."/>
            <person name="Ouyang S."/>
            <person name="Liu J."/>
            <person name="Jones K.M."/>
            <person name="Gansberger K."/>
            <person name="Moffat K."/>
            <person name="Hill J."/>
            <person name="Bera J."/>
            <person name="Fadrosh D."/>
            <person name="Jin S."/>
            <person name="Johri S."/>
            <person name="Kim M."/>
            <person name="Overton L."/>
            <person name="Reardon M."/>
            <person name="Tsitrin T."/>
            <person name="Vuong H."/>
            <person name="Weaver B."/>
            <person name="Ciecko A."/>
            <person name="Tallon L."/>
            <person name="Jackson J."/>
            <person name="Pai G."/>
            <person name="Aken S.V."/>
            <person name="Utterback T."/>
            <person name="Reidmuller S."/>
            <person name="Feldblyum T."/>
            <person name="Hsiao J."/>
            <person name="Zismann V."/>
            <person name="Iobst S."/>
            <person name="de Vazeille A.R."/>
            <person name="Buell C.R."/>
            <person name="Ying K."/>
            <person name="Li Y."/>
            <person name="Lu T."/>
            <person name="Huang Y."/>
            <person name="Zhao Q."/>
            <person name="Feng Q."/>
            <person name="Zhang L."/>
            <person name="Zhu J."/>
            <person name="Weng Q."/>
            <person name="Mu J."/>
            <person name="Lu Y."/>
            <person name="Fan D."/>
            <person name="Liu Y."/>
            <person name="Guan J."/>
            <person name="Zhang Y."/>
            <person name="Yu S."/>
            <person name="Liu X."/>
            <person name="Zhang Y."/>
            <person name="Hong G."/>
            <person name="Han B."/>
            <person name="Choisne N."/>
            <person name="Demange N."/>
            <person name="Orjeda G."/>
            <person name="Samain S."/>
            <person name="Cattolico L."/>
            <person name="Pelletier E."/>
            <person name="Couloux A."/>
            <person name="Segurens B."/>
            <person name="Wincker P."/>
            <person name="D'Hont A."/>
            <person name="Scarpelli C."/>
            <person name="Weissenbach J."/>
            <person name="Salanoubat M."/>
            <person name="Quetier F."/>
            <person name="Yu Y."/>
            <person name="Kim H.R."/>
            <person name="Rambo T."/>
            <person name="Currie J."/>
            <person name="Collura K."/>
            <person name="Luo M."/>
            <person name="Yang T."/>
            <person name="Ammiraju J.S.S."/>
            <person name="Engler F."/>
            <person name="Soderlund C."/>
            <person name="Wing R.A."/>
            <person name="Palmer L.E."/>
            <person name="de la Bastide M."/>
            <person name="Spiegel L."/>
            <person name="Nascimento L."/>
            <person name="Zutavern T."/>
            <person name="O'Shaughnessy A."/>
            <person name="Dike S."/>
            <person name="Dedhia N."/>
            <person name="Preston R."/>
            <person name="Balija V."/>
            <person name="McCombie W.R."/>
            <person name="Chow T."/>
            <person name="Chen H."/>
            <person name="Chung M."/>
            <person name="Chen C."/>
            <person name="Shaw J."/>
            <person name="Wu H."/>
            <person name="Hsiao K."/>
            <person name="Chao Y."/>
            <person name="Chu M."/>
            <person name="Cheng C."/>
            <person name="Hour A."/>
            <person name="Lee P."/>
            <person name="Lin S."/>
            <person name="Lin Y."/>
            <person name="Liou J."/>
            <person name="Liu S."/>
            <person name="Hsing Y."/>
            <person name="Raghuvanshi S."/>
            <person name="Mohanty A."/>
            <person name="Bharti A.K."/>
            <person name="Gaur A."/>
            <person name="Gupta V."/>
            <person name="Kumar D."/>
            <person name="Ravi V."/>
            <person name="Vij S."/>
            <person name="Kapur A."/>
            <person name="Khurana P."/>
            <person name="Khurana P."/>
            <person name="Khurana J.P."/>
            <person name="Tyagi A.K."/>
            <person name="Gaikwad K."/>
            <person name="Singh A."/>
            <person name="Dalal V."/>
            <person name="Srivastava S."/>
            <person name="Dixit A."/>
            <person name="Pal A.K."/>
            <person name="Ghazi I.A."/>
            <person name="Yadav M."/>
            <person name="Pandit A."/>
            <person name="Bhargava A."/>
            <person name="Sureshbabu K."/>
            <person name="Batra K."/>
            <person name="Sharma T.R."/>
            <person name="Mohapatra T."/>
            <person name="Singh N.K."/>
            <person name="Messing J."/>
            <person name="Nelson A.B."/>
            <person name="Fuks G."/>
            <person name="Kavchok S."/>
            <person name="Keizer G."/>
            <person name="Linton E."/>
            <person name="Llaca V."/>
            <person name="Song R."/>
            <person name="Tanyolac B."/>
            <person name="Young S."/>
            <person name="Ho-Il K."/>
            <person name="Hahn J.H."/>
            <person name="Sangsakoo G."/>
            <person name="Vanavichit A."/>
            <person name="de Mattos Luiz.A.T."/>
            <person name="Zimmer P.D."/>
            <person name="Malone G."/>
            <person name="Dellagostin O."/>
            <person name="de Oliveira A.C."/>
            <person name="Bevan M."/>
            <person name="Bancroft I."/>
            <person name="Minx P."/>
            <person name="Cordum H."/>
            <person name="Wilson R."/>
            <person name="Cheng Z."/>
            <person name="Jin W."/>
            <person name="Jiang J."/>
            <person name="Leong S.A."/>
            <person name="Iwama H."/>
            <person name="Gojobori T."/>
            <person name="Itoh T."/>
            <person name="Niimura Y."/>
            <person name="Fujii Y."/>
            <person name="Habara T."/>
            <person name="Sakai H."/>
            <person name="Sato Y."/>
            <person name="Wilson G."/>
            <person name="Kumar K."/>
            <person name="McCouch S."/>
            <person name="Juretic N."/>
            <person name="Hoen D."/>
            <person name="Wright S."/>
            <person name="Bruskiewich R."/>
            <person name="Bureau T."/>
            <person name="Miyao A."/>
            <person name="Hirochika H."/>
            <person name="Nishikawa T."/>
            <person name="Kadowaki K."/>
            <person name="Sugiura M."/>
            <person name="Burr B."/>
            <person name="Sasaki T."/>
        </authorList>
    </citation>
    <scope>NUCLEOTIDE SEQUENCE [LARGE SCALE GENOMIC DNA]</scope>
    <source>
        <strain evidence="3">cv. Nipponbare</strain>
    </source>
</reference>
<evidence type="ECO:0000313" key="2">
    <source>
        <dbReference type="EMBL" id="BAT09817.1"/>
    </source>
</evidence>
<keyword evidence="3" id="KW-1185">Reference proteome</keyword>
<dbReference type="PaxDb" id="39947-A0A0P0XS73"/>
<feature type="compositionally biased region" description="Low complexity" evidence="1">
    <location>
        <begin position="1"/>
        <end position="27"/>
    </location>
</feature>
<reference evidence="2 3" key="2">
    <citation type="journal article" date="2013" name="Plant Cell Physiol.">
        <title>Rice Annotation Project Database (RAP-DB): an integrative and interactive database for rice genomics.</title>
        <authorList>
            <person name="Sakai H."/>
            <person name="Lee S.S."/>
            <person name="Tanaka T."/>
            <person name="Numa H."/>
            <person name="Kim J."/>
            <person name="Kawahara Y."/>
            <person name="Wakimoto H."/>
            <person name="Yang C.C."/>
            <person name="Iwamoto M."/>
            <person name="Abe T."/>
            <person name="Yamada Y."/>
            <person name="Muto A."/>
            <person name="Inokuchi H."/>
            <person name="Ikemura T."/>
            <person name="Matsumoto T."/>
            <person name="Sasaki T."/>
            <person name="Itoh T."/>
        </authorList>
    </citation>
    <scope>NUCLEOTIDE SEQUENCE [LARGE SCALE GENOMIC DNA]</scope>
    <source>
        <strain evidence="3">cv. Nipponbare</strain>
    </source>
</reference>
<proteinExistence type="predicted"/>
<name>A0A0P0XS73_ORYSJ</name>